<reference evidence="2" key="1">
    <citation type="submission" date="2023-09" db="EMBL/GenBank/DDBJ databases">
        <authorList>
            <person name="Li S."/>
            <person name="Li X."/>
            <person name="Zhang C."/>
            <person name="Zhao Z."/>
        </authorList>
    </citation>
    <scope>NUCLEOTIDE SEQUENCE [LARGE SCALE GENOMIC DNA]</scope>
    <source>
        <strain evidence="2">SQ149</strain>
    </source>
</reference>
<keyword evidence="2" id="KW-1185">Reference proteome</keyword>
<dbReference type="Proteomes" id="UP001258994">
    <property type="component" value="Chromosome"/>
</dbReference>
<proteinExistence type="predicted"/>
<name>A0ABY9TVK7_9GAMM</name>
<dbReference type="PROSITE" id="PS51257">
    <property type="entry name" value="PROKAR_LIPOPROTEIN"/>
    <property type="match status" value="1"/>
</dbReference>
<dbReference type="RefSeq" id="WP_348391478.1">
    <property type="nucleotide sequence ID" value="NZ_CP134145.1"/>
</dbReference>
<accession>A0ABY9TVK7</accession>
<gene>
    <name evidence="1" type="ORF">RGQ13_19910</name>
</gene>
<organism evidence="1 2">
    <name type="scientific">Thalassotalea psychrophila</name>
    <dbReference type="NCBI Taxonomy" id="3065647"/>
    <lineage>
        <taxon>Bacteria</taxon>
        <taxon>Pseudomonadati</taxon>
        <taxon>Pseudomonadota</taxon>
        <taxon>Gammaproteobacteria</taxon>
        <taxon>Alteromonadales</taxon>
        <taxon>Colwelliaceae</taxon>
        <taxon>Thalassotalea</taxon>
    </lineage>
</organism>
<evidence type="ECO:0008006" key="3">
    <source>
        <dbReference type="Google" id="ProtNLM"/>
    </source>
</evidence>
<protein>
    <recommendedName>
        <fullName evidence="3">Lipoprotein</fullName>
    </recommendedName>
</protein>
<evidence type="ECO:0000313" key="2">
    <source>
        <dbReference type="Proteomes" id="UP001258994"/>
    </source>
</evidence>
<evidence type="ECO:0000313" key="1">
    <source>
        <dbReference type="EMBL" id="WNC72358.1"/>
    </source>
</evidence>
<dbReference type="EMBL" id="CP134145">
    <property type="protein sequence ID" value="WNC72358.1"/>
    <property type="molecule type" value="Genomic_DNA"/>
</dbReference>
<sequence>MKFLSVVILSISLVACSSTEVHLYTRYLSDTEIEKISSKLDESNFKVITNTLSFPETINQSTLLYSPFIKGDKTLDILINSLSDLGWAIPNVEALVSGNHWYSKDSVGLFILPEGVKQKDKIANQDLANDYESRNCDTLVNLRLNKDNTYQLTFLNKTNERKDHLKGSWKIRSYPYIELTSFNERWWFYFEIEQKVESDKVSKVNIIELKPVDHYPFFPNCSFVNGVRI</sequence>